<name>A0A426X3J7_ENSVE</name>
<protein>
    <submittedName>
        <fullName evidence="2">Uncharacterized protein</fullName>
    </submittedName>
</protein>
<dbReference type="EMBL" id="AMZH03027680">
    <property type="protein sequence ID" value="RRT34043.1"/>
    <property type="molecule type" value="Genomic_DNA"/>
</dbReference>
<organism evidence="2 3">
    <name type="scientific">Ensete ventricosum</name>
    <name type="common">Abyssinian banana</name>
    <name type="synonym">Musa ensete</name>
    <dbReference type="NCBI Taxonomy" id="4639"/>
    <lineage>
        <taxon>Eukaryota</taxon>
        <taxon>Viridiplantae</taxon>
        <taxon>Streptophyta</taxon>
        <taxon>Embryophyta</taxon>
        <taxon>Tracheophyta</taxon>
        <taxon>Spermatophyta</taxon>
        <taxon>Magnoliopsida</taxon>
        <taxon>Liliopsida</taxon>
        <taxon>Zingiberales</taxon>
        <taxon>Musaceae</taxon>
        <taxon>Ensete</taxon>
    </lineage>
</organism>
<dbReference type="AlphaFoldDB" id="A0A426X3J7"/>
<dbReference type="Proteomes" id="UP000287651">
    <property type="component" value="Unassembled WGS sequence"/>
</dbReference>
<gene>
    <name evidence="2" type="ORF">B296_00045824</name>
</gene>
<proteinExistence type="predicted"/>
<feature type="region of interest" description="Disordered" evidence="1">
    <location>
        <begin position="29"/>
        <end position="51"/>
    </location>
</feature>
<reference evidence="2 3" key="1">
    <citation type="journal article" date="2014" name="Agronomy (Basel)">
        <title>A Draft Genome Sequence for Ensete ventricosum, the Drought-Tolerant Tree Against Hunger.</title>
        <authorList>
            <person name="Harrison J."/>
            <person name="Moore K.A."/>
            <person name="Paszkiewicz K."/>
            <person name="Jones T."/>
            <person name="Grant M."/>
            <person name="Ambacheew D."/>
            <person name="Muzemil S."/>
            <person name="Studholme D.J."/>
        </authorList>
    </citation>
    <scope>NUCLEOTIDE SEQUENCE [LARGE SCALE GENOMIC DNA]</scope>
</reference>
<sequence>MDEGGEATLKDVEGGDEGELDHYIIGTIGGGIGEDEMKHGGDENVQEKEGPKDHCVFSVRLVDTYPPKVRPKTHELVTGMGEAACVQCPTRQQWLDVAAGDHFHDGASSGH</sequence>
<accession>A0A426X3J7</accession>
<evidence type="ECO:0000256" key="1">
    <source>
        <dbReference type="SAM" id="MobiDB-lite"/>
    </source>
</evidence>
<feature type="compositionally biased region" description="Basic and acidic residues" evidence="1">
    <location>
        <begin position="35"/>
        <end position="51"/>
    </location>
</feature>
<evidence type="ECO:0000313" key="2">
    <source>
        <dbReference type="EMBL" id="RRT34043.1"/>
    </source>
</evidence>
<comment type="caution">
    <text evidence="2">The sequence shown here is derived from an EMBL/GenBank/DDBJ whole genome shotgun (WGS) entry which is preliminary data.</text>
</comment>
<evidence type="ECO:0000313" key="3">
    <source>
        <dbReference type="Proteomes" id="UP000287651"/>
    </source>
</evidence>